<keyword evidence="1" id="KW-0560">Oxidoreductase</keyword>
<proteinExistence type="predicted"/>
<protein>
    <submittedName>
        <fullName evidence="2">NAD(P)-binding protein</fullName>
    </submittedName>
</protein>
<reference evidence="2" key="1">
    <citation type="journal article" date="2020" name="Stud. Mycol.">
        <title>101 Dothideomycetes genomes: a test case for predicting lifestyles and emergence of pathogens.</title>
        <authorList>
            <person name="Haridas S."/>
            <person name="Albert R."/>
            <person name="Binder M."/>
            <person name="Bloem J."/>
            <person name="Labutti K."/>
            <person name="Salamov A."/>
            <person name="Andreopoulos B."/>
            <person name="Baker S."/>
            <person name="Barry K."/>
            <person name="Bills G."/>
            <person name="Bluhm B."/>
            <person name="Cannon C."/>
            <person name="Castanera R."/>
            <person name="Culley D."/>
            <person name="Daum C."/>
            <person name="Ezra D."/>
            <person name="Gonzalez J."/>
            <person name="Henrissat B."/>
            <person name="Kuo A."/>
            <person name="Liang C."/>
            <person name="Lipzen A."/>
            <person name="Lutzoni F."/>
            <person name="Magnuson J."/>
            <person name="Mondo S."/>
            <person name="Nolan M."/>
            <person name="Ohm R."/>
            <person name="Pangilinan J."/>
            <person name="Park H.-J."/>
            <person name="Ramirez L."/>
            <person name="Alfaro M."/>
            <person name="Sun H."/>
            <person name="Tritt A."/>
            <person name="Yoshinaga Y."/>
            <person name="Zwiers L.-H."/>
            <person name="Turgeon B."/>
            <person name="Goodwin S."/>
            <person name="Spatafora J."/>
            <person name="Crous P."/>
            <person name="Grigoriev I."/>
        </authorList>
    </citation>
    <scope>NUCLEOTIDE SEQUENCE</scope>
    <source>
        <strain evidence="2">CBS 113818</strain>
    </source>
</reference>
<dbReference type="Proteomes" id="UP000799424">
    <property type="component" value="Unassembled WGS sequence"/>
</dbReference>
<gene>
    <name evidence="2" type="ORF">CC86DRAFT_441890</name>
</gene>
<dbReference type="AlphaFoldDB" id="A0A6A7AJE8"/>
<dbReference type="InterPro" id="IPR036291">
    <property type="entry name" value="NAD(P)-bd_dom_sf"/>
</dbReference>
<dbReference type="PANTHER" id="PTHR43157">
    <property type="entry name" value="PHOSPHATIDYLINOSITOL-GLYCAN BIOSYNTHESIS CLASS F PROTEIN-RELATED"/>
    <property type="match status" value="1"/>
</dbReference>
<dbReference type="Pfam" id="PF00106">
    <property type="entry name" value="adh_short"/>
    <property type="match status" value="1"/>
</dbReference>
<evidence type="ECO:0000313" key="3">
    <source>
        <dbReference type="Proteomes" id="UP000799424"/>
    </source>
</evidence>
<dbReference type="EMBL" id="MU006216">
    <property type="protein sequence ID" value="KAF2833346.1"/>
    <property type="molecule type" value="Genomic_DNA"/>
</dbReference>
<dbReference type="SUPFAM" id="SSF51735">
    <property type="entry name" value="NAD(P)-binding Rossmann-fold domains"/>
    <property type="match status" value="1"/>
</dbReference>
<dbReference type="GO" id="GO:0016491">
    <property type="term" value="F:oxidoreductase activity"/>
    <property type="evidence" value="ECO:0007669"/>
    <property type="project" value="UniProtKB-KW"/>
</dbReference>
<dbReference type="OrthoDB" id="542013at2759"/>
<dbReference type="PRINTS" id="PR00081">
    <property type="entry name" value="GDHRDH"/>
</dbReference>
<keyword evidence="3" id="KW-1185">Reference proteome</keyword>
<dbReference type="Gene3D" id="3.40.50.720">
    <property type="entry name" value="NAD(P)-binding Rossmann-like Domain"/>
    <property type="match status" value="1"/>
</dbReference>
<organism evidence="2 3">
    <name type="scientific">Ophiobolus disseminans</name>
    <dbReference type="NCBI Taxonomy" id="1469910"/>
    <lineage>
        <taxon>Eukaryota</taxon>
        <taxon>Fungi</taxon>
        <taxon>Dikarya</taxon>
        <taxon>Ascomycota</taxon>
        <taxon>Pezizomycotina</taxon>
        <taxon>Dothideomycetes</taxon>
        <taxon>Pleosporomycetidae</taxon>
        <taxon>Pleosporales</taxon>
        <taxon>Pleosporineae</taxon>
        <taxon>Phaeosphaeriaceae</taxon>
        <taxon>Ophiobolus</taxon>
    </lineage>
</organism>
<accession>A0A6A7AJE8</accession>
<evidence type="ECO:0000256" key="1">
    <source>
        <dbReference type="ARBA" id="ARBA00023002"/>
    </source>
</evidence>
<dbReference type="PANTHER" id="PTHR43157:SF31">
    <property type="entry name" value="PHOSPHATIDYLINOSITOL-GLYCAN BIOSYNTHESIS CLASS F PROTEIN"/>
    <property type="match status" value="1"/>
</dbReference>
<dbReference type="InterPro" id="IPR002347">
    <property type="entry name" value="SDR_fam"/>
</dbReference>
<name>A0A6A7AJE8_9PLEO</name>
<evidence type="ECO:0000313" key="2">
    <source>
        <dbReference type="EMBL" id="KAF2833346.1"/>
    </source>
</evidence>
<sequence>MSMRQICVEQYAKLPLLVDSTTCSGKTYIVTGANVGLGLETARHLVCGSASRVILAVRNTTAGKTAKSDIERSTGRKGVVEVWHLDLASSTSVEAFAAKAEKEIQRLDGVVENAGVWLDHWTEAEGVETTMLVNVINTLFLGVLMMPQLMNSARKYTVKPRLVFLVSALGFQAGARKELNKGGSSNIFKSLNNQNQQNIDQRYALTKLVEMYGVRAFADAYPTEKTDVTINMVAPGICTTGLGRDTRTLMRAGQGVIRMVFARSAEEGSRTVLHALFTQEDTHGKHLSGCLVKEFWIQPWMTDAEGQRTQKQIWKELVAMMEKKQPGCVPMIS</sequence>